<evidence type="ECO:0000313" key="2">
    <source>
        <dbReference type="Proteomes" id="UP000535509"/>
    </source>
</evidence>
<accession>A0A5L8UDE9</accession>
<sequence length="479" mass="54813">MILHFEFKFNNNQKTLAFFLEYWAKKSGLDYSITFKNDDINLYINGDEQSLSKFNDEFIIMVPHSVFLQNSSVKIEDEMPKNSDLKFDFSLENITPLSLKDGINEFGFSSDESLINEAISEINAGKSFIYDGYEISKFDNFDCSYLLSTGLKTAPKVFVCDEKSLIALASFEKPVVSLKLNALFRTNHKDAPMYFDLRSAWDLNIYKICDILNKQGINFLKVKSTKDDFKISVLDDSFLVLKNSKFLQQGDLDFIHSRTDKNLALFGLVLKEYDLLNKSVCRIFLSKHSTDFIKVYKGEDEFNLLNLKAPESFDEIYAKIASFEGGERLLDNYKASYSLPSGDINLANNFYSIFMIVDKILGFNGMIFDYARDFGGQKGVRIDYKMSSKDEFDWVRLIRSAMSFKLAGAEPKNISFGCFESLALFLSDFGDIIKDEFECANMLLTGSLFENKVIANLTLKYSNSNYKTCFSGYYPLEIT</sequence>
<comment type="caution">
    <text evidence="1">The sequence shown here is derived from an EMBL/GenBank/DDBJ whole genome shotgun (WGS) entry which is preliminary data.</text>
</comment>
<evidence type="ECO:0000313" key="1">
    <source>
        <dbReference type="EMBL" id="EAI8859231.1"/>
    </source>
</evidence>
<keyword evidence="2" id="KW-1185">Reference proteome</keyword>
<dbReference type="OMA" id="HSAMSFR"/>
<protein>
    <submittedName>
        <fullName evidence="1">Uncharacterized protein</fullName>
    </submittedName>
</protein>
<dbReference type="AlphaFoldDB" id="A0A5L8UDE9"/>
<dbReference type="EMBL" id="AABTCC010000013">
    <property type="protein sequence ID" value="EAI8859231.1"/>
    <property type="molecule type" value="Genomic_DNA"/>
</dbReference>
<dbReference type="RefSeq" id="WP_011732008.1">
    <property type="nucleotide sequence ID" value="NZ_AACCWR020000016.1"/>
</dbReference>
<proteinExistence type="predicted"/>
<reference evidence="1 2" key="1">
    <citation type="submission" date="2018-06" db="EMBL/GenBank/DDBJ databases">
        <authorList>
            <consortium name="PulseNet: The National Subtyping Network for Foodborne Disease Surveillance"/>
            <person name="Tarr C.L."/>
            <person name="Trees E."/>
            <person name="Katz L.S."/>
            <person name="Carleton-Romer H.A."/>
            <person name="Stroika S."/>
            <person name="Kucerova Z."/>
            <person name="Roache K.F."/>
            <person name="Sabol A.L."/>
            <person name="Besser J."/>
            <person name="Gerner-Smidt P."/>
        </authorList>
    </citation>
    <scope>NUCLEOTIDE SEQUENCE [LARGE SCALE GENOMIC DNA]</scope>
    <source>
        <strain evidence="1 2">PNUSAC001503</strain>
    </source>
</reference>
<dbReference type="Proteomes" id="UP000535509">
    <property type="component" value="Unassembled WGS sequence"/>
</dbReference>
<dbReference type="GeneID" id="61064768"/>
<organism evidence="1 2">
    <name type="scientific">Campylobacter fetus</name>
    <dbReference type="NCBI Taxonomy" id="196"/>
    <lineage>
        <taxon>Bacteria</taxon>
        <taxon>Pseudomonadati</taxon>
        <taxon>Campylobacterota</taxon>
        <taxon>Epsilonproteobacteria</taxon>
        <taxon>Campylobacterales</taxon>
        <taxon>Campylobacteraceae</taxon>
        <taxon>Campylobacter</taxon>
    </lineage>
</organism>
<name>A0A5L8UDE9_CAMFE</name>
<gene>
    <name evidence="1" type="ORF">CX802_05190</name>
</gene>